<reference evidence="3 4" key="1">
    <citation type="submission" date="2018-06" db="EMBL/GenBank/DDBJ databases">
        <title>Complete genome of Desulfovibrio indonesiensis P37SLT.</title>
        <authorList>
            <person name="Crispim J.S."/>
            <person name="Vidigal P.M.P."/>
            <person name="Silva L.C.F."/>
            <person name="Laguardia C.N."/>
            <person name="Araujo L.C."/>
            <person name="Dias R.S."/>
            <person name="Sousa M.P."/>
            <person name="Paula S.O."/>
            <person name="Silva C."/>
        </authorList>
    </citation>
    <scope>NUCLEOTIDE SEQUENCE [LARGE SCALE GENOMIC DNA]</scope>
    <source>
        <strain evidence="3 4">P37SLT</strain>
    </source>
</reference>
<dbReference type="InterPro" id="IPR006016">
    <property type="entry name" value="UspA"/>
</dbReference>
<dbReference type="Pfam" id="PF00582">
    <property type="entry name" value="Usp"/>
    <property type="match status" value="2"/>
</dbReference>
<dbReference type="Proteomes" id="UP000448292">
    <property type="component" value="Unassembled WGS sequence"/>
</dbReference>
<feature type="domain" description="UspA" evidence="2">
    <location>
        <begin position="154"/>
        <end position="281"/>
    </location>
</feature>
<sequence length="283" mass="30885">MVKASRHILAAISDEPSALHGVRFITRFLRPADDIAVTLLFVAPRPPDVEGAGRLLNTALEKGKAAQAKAEQLLLEAGFRAESIERKSLIARRDKALEIAAEAKRGLYDAVVLGRRGRAWLMNLVDSSVSNDLLTSGIQTPLWIARMPEGGRRGVLACVDDSSQSHHMVDHLGYILAPEDHDITLLNIYDPGTEDRILADLVFDRCLEILTDNGIDRKRIHTKVLESYTPAKAILQHVAQHPYAAVGVGRTGEDQGLAGKLFMGSVSRTLLKELTGAALLVHQ</sequence>
<dbReference type="CDD" id="cd00293">
    <property type="entry name" value="USP-like"/>
    <property type="match status" value="2"/>
</dbReference>
<comment type="caution">
    <text evidence="3">The sequence shown here is derived from an EMBL/GenBank/DDBJ whole genome shotgun (WGS) entry which is preliminary data.</text>
</comment>
<dbReference type="EMBL" id="QMIE01000002">
    <property type="protein sequence ID" value="TVM19476.1"/>
    <property type="molecule type" value="Genomic_DNA"/>
</dbReference>
<dbReference type="AlphaFoldDB" id="A0A7M3MIF9"/>
<dbReference type="RefSeq" id="WP_144301835.1">
    <property type="nucleotide sequence ID" value="NZ_QMIE01000002.1"/>
</dbReference>
<dbReference type="SUPFAM" id="SSF52402">
    <property type="entry name" value="Adenine nucleotide alpha hydrolases-like"/>
    <property type="match status" value="2"/>
</dbReference>
<keyword evidence="4" id="KW-1185">Reference proteome</keyword>
<accession>A0A7M3MIF9</accession>
<protein>
    <submittedName>
        <fullName evidence="3">Universal stress protein UspA</fullName>
    </submittedName>
</protein>
<dbReference type="InterPro" id="IPR014729">
    <property type="entry name" value="Rossmann-like_a/b/a_fold"/>
</dbReference>
<dbReference type="Gene3D" id="3.40.50.620">
    <property type="entry name" value="HUPs"/>
    <property type="match status" value="2"/>
</dbReference>
<name>A0A7M3MIF9_9BACT</name>
<gene>
    <name evidence="3" type="ORF">DPQ33_03720</name>
</gene>
<dbReference type="OrthoDB" id="5430193at2"/>
<proteinExistence type="inferred from homology"/>
<organism evidence="3 4">
    <name type="scientific">Oceanidesulfovibrio indonesiensis</name>
    <dbReference type="NCBI Taxonomy" id="54767"/>
    <lineage>
        <taxon>Bacteria</taxon>
        <taxon>Pseudomonadati</taxon>
        <taxon>Thermodesulfobacteriota</taxon>
        <taxon>Desulfovibrionia</taxon>
        <taxon>Desulfovibrionales</taxon>
        <taxon>Desulfovibrionaceae</taxon>
        <taxon>Oceanidesulfovibrio</taxon>
    </lineage>
</organism>
<dbReference type="PANTHER" id="PTHR46268:SF6">
    <property type="entry name" value="UNIVERSAL STRESS PROTEIN UP12"/>
    <property type="match status" value="1"/>
</dbReference>
<dbReference type="PANTHER" id="PTHR46268">
    <property type="entry name" value="STRESS RESPONSE PROTEIN NHAX"/>
    <property type="match status" value="1"/>
</dbReference>
<feature type="domain" description="UspA" evidence="2">
    <location>
        <begin position="6"/>
        <end position="135"/>
    </location>
</feature>
<evidence type="ECO:0000259" key="2">
    <source>
        <dbReference type="Pfam" id="PF00582"/>
    </source>
</evidence>
<evidence type="ECO:0000313" key="4">
    <source>
        <dbReference type="Proteomes" id="UP000448292"/>
    </source>
</evidence>
<evidence type="ECO:0000313" key="3">
    <source>
        <dbReference type="EMBL" id="TVM19476.1"/>
    </source>
</evidence>
<comment type="similarity">
    <text evidence="1">Belongs to the universal stress protein A family.</text>
</comment>
<evidence type="ECO:0000256" key="1">
    <source>
        <dbReference type="ARBA" id="ARBA00008791"/>
    </source>
</evidence>